<dbReference type="FunFam" id="2.60.40.720:FF:000001">
    <property type="entry name" value="Runt-related transcription factor"/>
    <property type="match status" value="1"/>
</dbReference>
<keyword evidence="2" id="KW-0805">Transcription regulation</keyword>
<feature type="region of interest" description="Disordered" evidence="5">
    <location>
        <begin position="320"/>
        <end position="427"/>
    </location>
</feature>
<dbReference type="Gene3D" id="2.60.40.720">
    <property type="match status" value="1"/>
</dbReference>
<evidence type="ECO:0000256" key="1">
    <source>
        <dbReference type="ARBA" id="ARBA00004123"/>
    </source>
</evidence>
<proteinExistence type="predicted"/>
<dbReference type="InterPro" id="IPR012346">
    <property type="entry name" value="p53/RUNT-type_TF_DNA-bd_sf"/>
</dbReference>
<feature type="compositionally biased region" description="Pro residues" evidence="5">
    <location>
        <begin position="323"/>
        <end position="335"/>
    </location>
</feature>
<gene>
    <name evidence="8" type="primary">LOC105265630</name>
</gene>
<feature type="compositionally biased region" description="Polar residues" evidence="5">
    <location>
        <begin position="397"/>
        <end position="407"/>
    </location>
</feature>
<reference evidence="8" key="1">
    <citation type="submission" date="2025-08" db="UniProtKB">
        <authorList>
            <consortium name="RefSeq"/>
        </authorList>
    </citation>
    <scope>IDENTIFICATION</scope>
    <source>
        <strain evidence="8">USDA-PBARC FA_bdor</strain>
        <tissue evidence="8">Whole organism</tissue>
    </source>
</reference>
<dbReference type="RefSeq" id="XP_011301510.1">
    <property type="nucleotide sequence ID" value="XM_011303208.1"/>
</dbReference>
<feature type="region of interest" description="Disordered" evidence="5">
    <location>
        <begin position="1"/>
        <end position="67"/>
    </location>
</feature>
<accession>A0A9R1T2F7</accession>
<dbReference type="GO" id="GO:0001709">
    <property type="term" value="P:cell fate determination"/>
    <property type="evidence" value="ECO:0007669"/>
    <property type="project" value="UniProtKB-ARBA"/>
</dbReference>
<evidence type="ECO:0000256" key="4">
    <source>
        <dbReference type="ARBA" id="ARBA00023242"/>
    </source>
</evidence>
<dbReference type="PRINTS" id="PR00967">
    <property type="entry name" value="ONCOGENEAML1"/>
</dbReference>
<dbReference type="GO" id="GO:0000981">
    <property type="term" value="F:DNA-binding transcription factor activity, RNA polymerase II-specific"/>
    <property type="evidence" value="ECO:0007669"/>
    <property type="project" value="TreeGrafter"/>
</dbReference>
<dbReference type="PROSITE" id="PS51062">
    <property type="entry name" value="RUNT"/>
    <property type="match status" value="1"/>
</dbReference>
<keyword evidence="4" id="KW-0539">Nucleus</keyword>
<feature type="compositionally biased region" description="Polar residues" evidence="5">
    <location>
        <begin position="414"/>
        <end position="425"/>
    </location>
</feature>
<sequence>MDIFGRCNGPGGSGGAITGNTGGRAATAADSATASGNDTTEGNGTGGRMQLTGASAPGTAASPESGVSPLADAYTKMTTDILTERTLGDFVSEHPGELVKTGSPHLVCTVLPAHWRSNKTLPVAFKVVALGEVGDGTLVTVRAGNDENCCAELRNSTALMKNQVAKFNDLRFVGRSGRGKSFTLTITVSTSPPQVATYTKAIKVTVDGPREPRSKTSEYHLLSFLGHQQQFHAFAFASQRGTPFFASPLVDSLQPLPNPLQPLPNPLQPRDPLSSFRHAMPGNCQNMSQFGLTAGNSWGYGSTAGYAGYLPGPLSSCAAQAQFPPPPPPPPPPPSALASFASTTAMNTPTAPDSTAGTTVPAANTSRPQQDAFTAVSSLVPDTTTPGQADPLDPLSSLMSGSTTQRYQDYVSPRSLSTDSNTTDSPVHEEGFGQNYNYFPTPGVLPSILYSQIYGNQFQNSESPEQTAVAESCSVRQEEVRPDNNVWRPY</sequence>
<feature type="region of interest" description="Disordered" evidence="5">
    <location>
        <begin position="465"/>
        <end position="490"/>
    </location>
</feature>
<evidence type="ECO:0000256" key="2">
    <source>
        <dbReference type="ARBA" id="ARBA00023015"/>
    </source>
</evidence>
<keyword evidence="3" id="KW-0804">Transcription</keyword>
<feature type="domain" description="Runt" evidence="6">
    <location>
        <begin position="86"/>
        <end position="214"/>
    </location>
</feature>
<protein>
    <submittedName>
        <fullName evidence="8">Runt-related transcription factor 1 isoform X1</fullName>
    </submittedName>
</protein>
<keyword evidence="7" id="KW-1185">Reference proteome</keyword>
<dbReference type="AlphaFoldDB" id="A0A9R1T2F7"/>
<dbReference type="InterPro" id="IPR000040">
    <property type="entry name" value="AML1_Runt"/>
</dbReference>
<organism evidence="7 8">
    <name type="scientific">Fopius arisanus</name>
    <dbReference type="NCBI Taxonomy" id="64838"/>
    <lineage>
        <taxon>Eukaryota</taxon>
        <taxon>Metazoa</taxon>
        <taxon>Ecdysozoa</taxon>
        <taxon>Arthropoda</taxon>
        <taxon>Hexapoda</taxon>
        <taxon>Insecta</taxon>
        <taxon>Pterygota</taxon>
        <taxon>Neoptera</taxon>
        <taxon>Endopterygota</taxon>
        <taxon>Hymenoptera</taxon>
        <taxon>Apocrita</taxon>
        <taxon>Ichneumonoidea</taxon>
        <taxon>Braconidae</taxon>
        <taxon>Opiinae</taxon>
        <taxon>Fopius</taxon>
    </lineage>
</organism>
<name>A0A9R1T2F7_9HYME</name>
<dbReference type="Pfam" id="PF00853">
    <property type="entry name" value="Runt"/>
    <property type="match status" value="1"/>
</dbReference>
<dbReference type="GO" id="GO:0005524">
    <property type="term" value="F:ATP binding"/>
    <property type="evidence" value="ECO:0007669"/>
    <property type="project" value="InterPro"/>
</dbReference>
<dbReference type="GO" id="GO:0000978">
    <property type="term" value="F:RNA polymerase II cis-regulatory region sequence-specific DNA binding"/>
    <property type="evidence" value="ECO:0007669"/>
    <property type="project" value="TreeGrafter"/>
</dbReference>
<dbReference type="InterPro" id="IPR013524">
    <property type="entry name" value="Runt_dom"/>
</dbReference>
<feature type="compositionally biased region" description="Polar residues" evidence="5">
    <location>
        <begin position="340"/>
        <end position="387"/>
    </location>
</feature>
<evidence type="ECO:0000259" key="6">
    <source>
        <dbReference type="PROSITE" id="PS51062"/>
    </source>
</evidence>
<evidence type="ECO:0000256" key="5">
    <source>
        <dbReference type="SAM" id="MobiDB-lite"/>
    </source>
</evidence>
<dbReference type="SUPFAM" id="SSF49417">
    <property type="entry name" value="p53-like transcription factors"/>
    <property type="match status" value="1"/>
</dbReference>
<dbReference type="InterPro" id="IPR008967">
    <property type="entry name" value="p53-like_TF_DNA-bd_sf"/>
</dbReference>
<comment type="subcellular location">
    <subcellularLocation>
        <location evidence="1">Nucleus</location>
    </subcellularLocation>
</comment>
<evidence type="ECO:0000313" key="7">
    <source>
        <dbReference type="Proteomes" id="UP000694866"/>
    </source>
</evidence>
<dbReference type="GeneID" id="105265630"/>
<evidence type="ECO:0000313" key="8">
    <source>
        <dbReference type="RefSeq" id="XP_011301510.1"/>
    </source>
</evidence>
<dbReference type="Proteomes" id="UP000694866">
    <property type="component" value="Unplaced"/>
</dbReference>
<dbReference type="PANTHER" id="PTHR11950">
    <property type="entry name" value="RUNT RELATED"/>
    <property type="match status" value="1"/>
</dbReference>
<feature type="compositionally biased region" description="Low complexity" evidence="5">
    <location>
        <begin position="23"/>
        <end position="42"/>
    </location>
</feature>
<dbReference type="KEGG" id="fas:105265630"/>
<dbReference type="GO" id="GO:0005634">
    <property type="term" value="C:nucleus"/>
    <property type="evidence" value="ECO:0007669"/>
    <property type="project" value="UniProtKB-SubCell"/>
</dbReference>
<feature type="compositionally biased region" description="Gly residues" evidence="5">
    <location>
        <begin position="8"/>
        <end position="22"/>
    </location>
</feature>
<dbReference type="PANTHER" id="PTHR11950:SF31">
    <property type="entry name" value="SEGMENTATION PROTEIN RUNT"/>
    <property type="match status" value="1"/>
</dbReference>
<evidence type="ECO:0000256" key="3">
    <source>
        <dbReference type="ARBA" id="ARBA00023163"/>
    </source>
</evidence>
<dbReference type="OrthoDB" id="10029800at2759"/>